<evidence type="ECO:0000313" key="2">
    <source>
        <dbReference type="EMBL" id="SIQ67734.1"/>
    </source>
</evidence>
<dbReference type="AlphaFoldDB" id="A0A1N6UQ43"/>
<dbReference type="EMBL" id="FTMN01000007">
    <property type="protein sequence ID" value="SIQ67734.1"/>
    <property type="molecule type" value="Genomic_DNA"/>
</dbReference>
<keyword evidence="3" id="KW-1185">Reference proteome</keyword>
<evidence type="ECO:0000313" key="3">
    <source>
        <dbReference type="Proteomes" id="UP000186895"/>
    </source>
</evidence>
<dbReference type="Pfam" id="PF07883">
    <property type="entry name" value="Cupin_2"/>
    <property type="match status" value="1"/>
</dbReference>
<name>A0A1N6UQ43_9GAMM</name>
<dbReference type="RefSeq" id="WP_076463995.1">
    <property type="nucleotide sequence ID" value="NZ_FTMN01000007.1"/>
</dbReference>
<gene>
    <name evidence="2" type="ORF">SAMN05421647_107153</name>
</gene>
<dbReference type="Gene3D" id="2.60.120.10">
    <property type="entry name" value="Jelly Rolls"/>
    <property type="match status" value="1"/>
</dbReference>
<proteinExistence type="predicted"/>
<dbReference type="STRING" id="49186.SAMN05421647_107153"/>
<dbReference type="InterPro" id="IPR052535">
    <property type="entry name" value="Bacilysin_H2HPP_isomerase"/>
</dbReference>
<protein>
    <submittedName>
        <fullName evidence="2">Cupin domain-containing protein</fullName>
    </submittedName>
</protein>
<evidence type="ECO:0000259" key="1">
    <source>
        <dbReference type="Pfam" id="PF07883"/>
    </source>
</evidence>
<dbReference type="InterPro" id="IPR011051">
    <property type="entry name" value="RmlC_Cupin_sf"/>
</dbReference>
<dbReference type="InterPro" id="IPR013096">
    <property type="entry name" value="Cupin_2"/>
</dbReference>
<dbReference type="InterPro" id="IPR014710">
    <property type="entry name" value="RmlC-like_jellyroll"/>
</dbReference>
<organism evidence="2 3">
    <name type="scientific">Marinobacterium stanieri</name>
    <dbReference type="NCBI Taxonomy" id="49186"/>
    <lineage>
        <taxon>Bacteria</taxon>
        <taxon>Pseudomonadati</taxon>
        <taxon>Pseudomonadota</taxon>
        <taxon>Gammaproteobacteria</taxon>
        <taxon>Oceanospirillales</taxon>
        <taxon>Oceanospirillaceae</taxon>
        <taxon>Marinobacterium</taxon>
    </lineage>
</organism>
<dbReference type="PANTHER" id="PTHR40112:SF1">
    <property type="entry name" value="H2HPP ISOMERASE"/>
    <property type="match status" value="1"/>
</dbReference>
<feature type="domain" description="Cupin type-2" evidence="1">
    <location>
        <begin position="34"/>
        <end position="91"/>
    </location>
</feature>
<dbReference type="SUPFAM" id="SSF51182">
    <property type="entry name" value="RmlC-like cupins"/>
    <property type="match status" value="1"/>
</dbReference>
<reference evidence="2 3" key="1">
    <citation type="submission" date="2017-01" db="EMBL/GenBank/DDBJ databases">
        <authorList>
            <person name="Mah S.A."/>
            <person name="Swanson W.J."/>
            <person name="Moy G.W."/>
            <person name="Vacquier V.D."/>
        </authorList>
    </citation>
    <scope>NUCLEOTIDE SEQUENCE [LARGE SCALE GENOMIC DNA]</scope>
    <source>
        <strain evidence="2 3">DSM 7027</strain>
    </source>
</reference>
<dbReference type="Proteomes" id="UP000186895">
    <property type="component" value="Unassembled WGS sequence"/>
</dbReference>
<accession>A0A1N6UQ43</accession>
<dbReference type="PANTHER" id="PTHR40112">
    <property type="entry name" value="H2HPP ISOMERASE"/>
    <property type="match status" value="1"/>
</dbReference>
<sequence length="110" mass="12498">MPGKYPDKIRTLPLFDGRFDAYKLAAQGTDVLFASYQPGTSIPPHTHDTENHGVIIRGELILTMQGKVERFGVGDWYHVPAGVEHAAYFEQETDEIEFWFDVSMQQDAPR</sequence>